<reference evidence="2 3" key="1">
    <citation type="submission" date="2021-06" db="EMBL/GenBank/DDBJ databases">
        <title>Caerostris extrusa draft genome.</title>
        <authorList>
            <person name="Kono N."/>
            <person name="Arakawa K."/>
        </authorList>
    </citation>
    <scope>NUCLEOTIDE SEQUENCE [LARGE SCALE GENOMIC DNA]</scope>
</reference>
<evidence type="ECO:0000313" key="2">
    <source>
        <dbReference type="EMBL" id="GIZ02343.1"/>
    </source>
</evidence>
<dbReference type="EMBL" id="BPLR01001441">
    <property type="protein sequence ID" value="GIZ02343.1"/>
    <property type="molecule type" value="Genomic_DNA"/>
</dbReference>
<keyword evidence="1" id="KW-0812">Transmembrane</keyword>
<feature type="transmembrane region" description="Helical" evidence="1">
    <location>
        <begin position="12"/>
        <end position="30"/>
    </location>
</feature>
<dbReference type="Proteomes" id="UP001054945">
    <property type="component" value="Unassembled WGS sequence"/>
</dbReference>
<keyword evidence="1" id="KW-1133">Transmembrane helix</keyword>
<protein>
    <submittedName>
        <fullName evidence="2">Uncharacterized protein</fullName>
    </submittedName>
</protein>
<name>A0AAV4Y5D6_CAEEX</name>
<keyword evidence="3" id="KW-1185">Reference proteome</keyword>
<keyword evidence="1" id="KW-0472">Membrane</keyword>
<proteinExistence type="predicted"/>
<dbReference type="AlphaFoldDB" id="A0AAV4Y5D6"/>
<comment type="caution">
    <text evidence="2">The sequence shown here is derived from an EMBL/GenBank/DDBJ whole genome shotgun (WGS) entry which is preliminary data.</text>
</comment>
<accession>A0AAV4Y5D6</accession>
<gene>
    <name evidence="2" type="ORF">CEXT_290091</name>
</gene>
<evidence type="ECO:0000313" key="3">
    <source>
        <dbReference type="Proteomes" id="UP001054945"/>
    </source>
</evidence>
<evidence type="ECO:0000256" key="1">
    <source>
        <dbReference type="SAM" id="Phobius"/>
    </source>
</evidence>
<sequence>METGKVVGTRPNYLSFFFLSSLFSLFLLRLDKELKRPLTAKQPLSPTCARYRYFSKKLPYFKKWLGYRNILITNECLISNNSTGLRTISSIFIEN</sequence>
<organism evidence="2 3">
    <name type="scientific">Caerostris extrusa</name>
    <name type="common">Bark spider</name>
    <name type="synonym">Caerostris bankana</name>
    <dbReference type="NCBI Taxonomy" id="172846"/>
    <lineage>
        <taxon>Eukaryota</taxon>
        <taxon>Metazoa</taxon>
        <taxon>Ecdysozoa</taxon>
        <taxon>Arthropoda</taxon>
        <taxon>Chelicerata</taxon>
        <taxon>Arachnida</taxon>
        <taxon>Araneae</taxon>
        <taxon>Araneomorphae</taxon>
        <taxon>Entelegynae</taxon>
        <taxon>Araneoidea</taxon>
        <taxon>Araneidae</taxon>
        <taxon>Caerostris</taxon>
    </lineage>
</organism>